<reference evidence="9" key="1">
    <citation type="submission" date="2016-10" db="EMBL/GenBank/DDBJ databases">
        <authorList>
            <person name="Varghese N."/>
            <person name="Submissions S."/>
        </authorList>
    </citation>
    <scope>NUCLEOTIDE SEQUENCE [LARGE SCALE GENOMIC DNA]</scope>
    <source>
        <strain evidence="9">NLAE-zl-G277</strain>
    </source>
</reference>
<evidence type="ECO:0000256" key="4">
    <source>
        <dbReference type="ARBA" id="ARBA00022729"/>
    </source>
</evidence>
<dbReference type="InterPro" id="IPR028082">
    <property type="entry name" value="Peripla_BP_I"/>
</dbReference>
<dbReference type="STRING" id="460384.SAMN05216313_1167"/>
<evidence type="ECO:0000313" key="8">
    <source>
        <dbReference type="EMBL" id="SET82795.1"/>
    </source>
</evidence>
<gene>
    <name evidence="8" type="ORF">SAMN05216313_1167</name>
</gene>
<evidence type="ECO:0000256" key="6">
    <source>
        <dbReference type="SAM" id="SignalP"/>
    </source>
</evidence>
<dbReference type="InterPro" id="IPR025997">
    <property type="entry name" value="SBP_2_dom"/>
</dbReference>
<dbReference type="Proteomes" id="UP000198508">
    <property type="component" value="Unassembled WGS sequence"/>
</dbReference>
<evidence type="ECO:0000256" key="1">
    <source>
        <dbReference type="ARBA" id="ARBA00004196"/>
    </source>
</evidence>
<dbReference type="AlphaFoldDB" id="A0A1I0HG14"/>
<dbReference type="GeneID" id="93277477"/>
<dbReference type="EMBL" id="FOIM01000016">
    <property type="protein sequence ID" value="SET82795.1"/>
    <property type="molecule type" value="Genomic_DNA"/>
</dbReference>
<name>A0A1I0HG14_9FIRM</name>
<evidence type="ECO:0000259" key="7">
    <source>
        <dbReference type="Pfam" id="PF13407"/>
    </source>
</evidence>
<dbReference type="PANTHER" id="PTHR30036:SF2">
    <property type="entry name" value="D-GALACTOSE_METHYL-GALACTOSIDE BINDING PERIPLASMIC PROTEIN MGLB"/>
    <property type="match status" value="1"/>
</dbReference>
<dbReference type="Gene3D" id="3.40.50.2300">
    <property type="match status" value="2"/>
</dbReference>
<keyword evidence="9" id="KW-1185">Reference proteome</keyword>
<dbReference type="PANTHER" id="PTHR30036">
    <property type="entry name" value="D-XYLOSE-BINDING PERIPLASMIC PROTEIN"/>
    <property type="match status" value="1"/>
</dbReference>
<comment type="subcellular location">
    <subcellularLocation>
        <location evidence="1">Cell envelope</location>
    </subcellularLocation>
</comment>
<feature type="signal peptide" evidence="6">
    <location>
        <begin position="1"/>
        <end position="28"/>
    </location>
</feature>
<keyword evidence="3" id="KW-0762">Sugar transport</keyword>
<evidence type="ECO:0000256" key="2">
    <source>
        <dbReference type="ARBA" id="ARBA00022448"/>
    </source>
</evidence>
<proteinExistence type="predicted"/>
<accession>A0A1I0HG14</accession>
<keyword evidence="2" id="KW-0813">Transport</keyword>
<protein>
    <submittedName>
        <fullName evidence="8">Methyl-galactoside transport system substrate-binding protein</fullName>
    </submittedName>
</protein>
<feature type="domain" description="Periplasmic binding protein" evidence="7">
    <location>
        <begin position="69"/>
        <end position="359"/>
    </location>
</feature>
<feature type="chain" id="PRO_5011463599" evidence="6">
    <location>
        <begin position="29"/>
        <end position="402"/>
    </location>
</feature>
<dbReference type="RefSeq" id="WP_092365349.1">
    <property type="nucleotide sequence ID" value="NZ_CAJJSN010000009.1"/>
</dbReference>
<feature type="region of interest" description="Disordered" evidence="5">
    <location>
        <begin position="38"/>
        <end position="58"/>
    </location>
</feature>
<dbReference type="GO" id="GO:0030246">
    <property type="term" value="F:carbohydrate binding"/>
    <property type="evidence" value="ECO:0007669"/>
    <property type="project" value="TreeGrafter"/>
</dbReference>
<dbReference type="GO" id="GO:0030288">
    <property type="term" value="C:outer membrane-bounded periplasmic space"/>
    <property type="evidence" value="ECO:0007669"/>
    <property type="project" value="TreeGrafter"/>
</dbReference>
<dbReference type="InterPro" id="IPR050555">
    <property type="entry name" value="Bact_Solute-Bind_Prot2"/>
</dbReference>
<sequence length="402" mass="41923">MKRRMFGALVAAGLVSALIAGCGSSNTAATEAAKTAESAGTAGAESPAGTSGGAEAAAGTESAGGATAGVIWYNFADTFIANARQCLGNVAAADGTIKISDADSQNDITVQDNNFNNFLTQKPKYLVINNINNPAADSIAKTCTDNGIVAIFANTTSPSDDAFAQNENLWYVSSVSTQSGENMGNAIVEYFNTHENWDRNGNGKVDFILLQGMQTFSDTINRSSYSLAAIEGAGYELGKNIGGDDVTGVKGGDSINGVLCNFSRSEAQTNVEALIANYGDDIDCILADNDDEALGAIAALQAHGYFTDESNTIPVVGVDATVAGCESIKNGTLLETSLNNPVKLAKSIYKLMYLLEKGEAVTTESIGLDGVHVEGHKILIDYISITKDNVEEASYDINDTSF</sequence>
<dbReference type="PROSITE" id="PS51257">
    <property type="entry name" value="PROKAR_LIPOPROTEIN"/>
    <property type="match status" value="1"/>
</dbReference>
<organism evidence="8 9">
    <name type="scientific">Enterocloster lavalensis</name>
    <dbReference type="NCBI Taxonomy" id="460384"/>
    <lineage>
        <taxon>Bacteria</taxon>
        <taxon>Bacillati</taxon>
        <taxon>Bacillota</taxon>
        <taxon>Clostridia</taxon>
        <taxon>Lachnospirales</taxon>
        <taxon>Lachnospiraceae</taxon>
        <taxon>Enterocloster</taxon>
    </lineage>
</organism>
<keyword evidence="4 6" id="KW-0732">Signal</keyword>
<evidence type="ECO:0000256" key="3">
    <source>
        <dbReference type="ARBA" id="ARBA00022597"/>
    </source>
</evidence>
<dbReference type="SUPFAM" id="SSF53822">
    <property type="entry name" value="Periplasmic binding protein-like I"/>
    <property type="match status" value="1"/>
</dbReference>
<evidence type="ECO:0000256" key="5">
    <source>
        <dbReference type="SAM" id="MobiDB-lite"/>
    </source>
</evidence>
<dbReference type="Pfam" id="PF13407">
    <property type="entry name" value="Peripla_BP_4"/>
    <property type="match status" value="1"/>
</dbReference>
<evidence type="ECO:0000313" key="9">
    <source>
        <dbReference type="Proteomes" id="UP000198508"/>
    </source>
</evidence>